<dbReference type="GO" id="GO:0008270">
    <property type="term" value="F:zinc ion binding"/>
    <property type="evidence" value="ECO:0007669"/>
    <property type="project" value="InterPro"/>
</dbReference>
<dbReference type="FunFam" id="3.40.50.720:FF:000022">
    <property type="entry name" value="Cinnamyl alcohol dehydrogenase"/>
    <property type="match status" value="1"/>
</dbReference>
<dbReference type="InterPro" id="IPR002328">
    <property type="entry name" value="ADH_Zn_CS"/>
</dbReference>
<dbReference type="STRING" id="215250.A0A316YNV3"/>
<dbReference type="InterPro" id="IPR036291">
    <property type="entry name" value="NAD(P)-bd_dom_sf"/>
</dbReference>
<comment type="cofactor">
    <cofactor evidence="1 5">
        <name>Zn(2+)</name>
        <dbReference type="ChEBI" id="CHEBI:29105"/>
    </cofactor>
</comment>
<evidence type="ECO:0000259" key="6">
    <source>
        <dbReference type="SMART" id="SM00829"/>
    </source>
</evidence>
<dbReference type="OrthoDB" id="1879366at2759"/>
<dbReference type="Pfam" id="PF08240">
    <property type="entry name" value="ADH_N"/>
    <property type="match status" value="1"/>
</dbReference>
<evidence type="ECO:0000256" key="2">
    <source>
        <dbReference type="ARBA" id="ARBA00022723"/>
    </source>
</evidence>
<proteinExistence type="inferred from homology"/>
<protein>
    <submittedName>
        <fullName evidence="7">GroES-like protein</fullName>
    </submittedName>
</protein>
<dbReference type="InterPro" id="IPR013149">
    <property type="entry name" value="ADH-like_C"/>
</dbReference>
<accession>A0A316YNV3</accession>
<evidence type="ECO:0000313" key="7">
    <source>
        <dbReference type="EMBL" id="PWN89733.1"/>
    </source>
</evidence>
<dbReference type="Gene3D" id="3.90.180.10">
    <property type="entry name" value="Medium-chain alcohol dehydrogenases, catalytic domain"/>
    <property type="match status" value="1"/>
</dbReference>
<dbReference type="SUPFAM" id="SSF51735">
    <property type="entry name" value="NAD(P)-binding Rossmann-fold domains"/>
    <property type="match status" value="1"/>
</dbReference>
<evidence type="ECO:0000256" key="1">
    <source>
        <dbReference type="ARBA" id="ARBA00001947"/>
    </source>
</evidence>
<organism evidence="7 8">
    <name type="scientific">Acaromyces ingoldii</name>
    <dbReference type="NCBI Taxonomy" id="215250"/>
    <lineage>
        <taxon>Eukaryota</taxon>
        <taxon>Fungi</taxon>
        <taxon>Dikarya</taxon>
        <taxon>Basidiomycota</taxon>
        <taxon>Ustilaginomycotina</taxon>
        <taxon>Exobasidiomycetes</taxon>
        <taxon>Exobasidiales</taxon>
        <taxon>Cryptobasidiaceae</taxon>
        <taxon>Acaromyces</taxon>
    </lineage>
</organism>
<dbReference type="InterPro" id="IPR020843">
    <property type="entry name" value="ER"/>
</dbReference>
<keyword evidence="2 5" id="KW-0479">Metal-binding</keyword>
<reference evidence="7 8" key="1">
    <citation type="journal article" date="2018" name="Mol. Biol. Evol.">
        <title>Broad Genomic Sampling Reveals a Smut Pathogenic Ancestry of the Fungal Clade Ustilaginomycotina.</title>
        <authorList>
            <person name="Kijpornyongpan T."/>
            <person name="Mondo S.J."/>
            <person name="Barry K."/>
            <person name="Sandor L."/>
            <person name="Lee J."/>
            <person name="Lipzen A."/>
            <person name="Pangilinan J."/>
            <person name="LaButti K."/>
            <person name="Hainaut M."/>
            <person name="Henrissat B."/>
            <person name="Grigoriev I.V."/>
            <person name="Spatafora J.W."/>
            <person name="Aime M.C."/>
        </authorList>
    </citation>
    <scope>NUCLEOTIDE SEQUENCE [LARGE SCALE GENOMIC DNA]</scope>
    <source>
        <strain evidence="7 8">MCA 4198</strain>
    </source>
</reference>
<dbReference type="PANTHER" id="PTHR42683">
    <property type="entry name" value="ALDEHYDE REDUCTASE"/>
    <property type="match status" value="1"/>
</dbReference>
<feature type="domain" description="Enoyl reductase (ER)" evidence="6">
    <location>
        <begin position="19"/>
        <end position="346"/>
    </location>
</feature>
<dbReference type="EMBL" id="KZ819637">
    <property type="protein sequence ID" value="PWN89733.1"/>
    <property type="molecule type" value="Genomic_DNA"/>
</dbReference>
<dbReference type="RefSeq" id="XP_025376931.1">
    <property type="nucleotide sequence ID" value="XM_025518878.1"/>
</dbReference>
<gene>
    <name evidence="7" type="ORF">FA10DRAFT_231897</name>
</gene>
<dbReference type="Proteomes" id="UP000245768">
    <property type="component" value="Unassembled WGS sequence"/>
</dbReference>
<name>A0A316YNV3_9BASI</name>
<dbReference type="CDD" id="cd05283">
    <property type="entry name" value="CAD1"/>
    <property type="match status" value="1"/>
</dbReference>
<dbReference type="SMART" id="SM00829">
    <property type="entry name" value="PKS_ER"/>
    <property type="match status" value="1"/>
</dbReference>
<dbReference type="AlphaFoldDB" id="A0A316YNV3"/>
<evidence type="ECO:0000256" key="5">
    <source>
        <dbReference type="RuleBase" id="RU361277"/>
    </source>
</evidence>
<dbReference type="InterPro" id="IPR013154">
    <property type="entry name" value="ADH-like_N"/>
</dbReference>
<evidence type="ECO:0000313" key="8">
    <source>
        <dbReference type="Proteomes" id="UP000245768"/>
    </source>
</evidence>
<dbReference type="GO" id="GO:0016616">
    <property type="term" value="F:oxidoreductase activity, acting on the CH-OH group of donors, NAD or NADP as acceptor"/>
    <property type="evidence" value="ECO:0007669"/>
    <property type="project" value="InterPro"/>
</dbReference>
<dbReference type="Pfam" id="PF00107">
    <property type="entry name" value="ADH_zinc_N"/>
    <property type="match status" value="1"/>
</dbReference>
<dbReference type="PROSITE" id="PS00059">
    <property type="entry name" value="ADH_ZINC"/>
    <property type="match status" value="1"/>
</dbReference>
<evidence type="ECO:0000256" key="3">
    <source>
        <dbReference type="ARBA" id="ARBA00022833"/>
    </source>
</evidence>
<evidence type="ECO:0000256" key="4">
    <source>
        <dbReference type="ARBA" id="ARBA00023002"/>
    </source>
</evidence>
<sequence length="355" mass="38337">MSSNEFIGWVAHDKTAVEGKLSWEEYQVKEWKETDIEMDILACGICASDIHTLRSGWGPSQYPTVVGHEIVGKVTRAGSAVTHLKVGQRVGVGAQSDSCLKCRRCDAGRESYCDKMGGTYQGKFVDGSGTGMGGYARRWRGPSHFAVPIPDNLETHVAGPLMCGGITIYSPLDDYGCGGPNGKKVGIVGIGGIGSFGLAFAKAMGAEKIVAISTTSSKKDLAMELGATDFVAMKDNPDDYKRLRRELDIIINTASNPDQPFDKYVWMLRPRGHLINIAAPESAVMPIPIGALLFSGANIGGSAIGGIPQIEKMLKLAGEKKPKFLIEKRKMSDANQAVRDMVDGKPRFRYCLMNE</sequence>
<dbReference type="SUPFAM" id="SSF50129">
    <property type="entry name" value="GroES-like"/>
    <property type="match status" value="1"/>
</dbReference>
<keyword evidence="8" id="KW-1185">Reference proteome</keyword>
<comment type="similarity">
    <text evidence="5">Belongs to the zinc-containing alcohol dehydrogenase family.</text>
</comment>
<keyword evidence="4" id="KW-0560">Oxidoreductase</keyword>
<dbReference type="GeneID" id="37040794"/>
<keyword evidence="3 5" id="KW-0862">Zinc</keyword>
<dbReference type="InterPro" id="IPR011032">
    <property type="entry name" value="GroES-like_sf"/>
</dbReference>
<dbReference type="InterPro" id="IPR047109">
    <property type="entry name" value="CAD-like"/>
</dbReference>
<dbReference type="Gene3D" id="3.40.50.720">
    <property type="entry name" value="NAD(P)-binding Rossmann-like Domain"/>
    <property type="match status" value="1"/>
</dbReference>
<dbReference type="InParanoid" id="A0A316YNV3"/>